<dbReference type="Gene3D" id="1.10.3210.10">
    <property type="entry name" value="Hypothetical protein af1432"/>
    <property type="match status" value="1"/>
</dbReference>
<reference evidence="3 4" key="1">
    <citation type="submission" date="2020-08" db="EMBL/GenBank/DDBJ databases">
        <title>Cohnella phylogeny.</title>
        <authorList>
            <person name="Dunlap C."/>
        </authorList>
    </citation>
    <scope>NUCLEOTIDE SEQUENCE [LARGE SCALE GENOMIC DNA]</scope>
    <source>
        <strain evidence="3 4">DSM 103658</strain>
    </source>
</reference>
<feature type="transmembrane region" description="Helical" evidence="1">
    <location>
        <begin position="479"/>
        <end position="501"/>
    </location>
</feature>
<dbReference type="PANTHER" id="PTHR36442:SF1">
    <property type="entry name" value="CYCLIC-DI-AMP PHOSPHODIESTERASE PGPH"/>
    <property type="match status" value="1"/>
</dbReference>
<gene>
    <name evidence="3" type="ORF">H4Q31_15740</name>
</gene>
<feature type="transmembrane region" description="Helical" evidence="1">
    <location>
        <begin position="422"/>
        <end position="440"/>
    </location>
</feature>
<dbReference type="Pfam" id="PF07698">
    <property type="entry name" value="7TM-7TMR_HD"/>
    <property type="match status" value="1"/>
</dbReference>
<dbReference type="Pfam" id="PF01966">
    <property type="entry name" value="HD"/>
    <property type="match status" value="1"/>
</dbReference>
<dbReference type="AlphaFoldDB" id="A0A841TCK4"/>
<accession>A0A841TCK4</accession>
<dbReference type="Proteomes" id="UP000574133">
    <property type="component" value="Unassembled WGS sequence"/>
</dbReference>
<dbReference type="InterPro" id="IPR003607">
    <property type="entry name" value="HD/PDEase_dom"/>
</dbReference>
<sequence length="759" mass="84181">MNRKRRGPAEAASSFSAGGWKHSGAVKLLLLLVFVLLFYFSLATRLVPETYDITLGGKSPSDIKAPIQVTDEKATLEAQEKAAERVGPVYSTVALHNEVLIDEILVRIAQLNQDDQVTEQNKVDIYRNEIPSRLDSFISHFISANAGSSTYSATLFEEMRSVVEDQKYTIPQETFYKLPQLTSEEIGEMRPVATSVVRQLMSESLADAETARMKVAELVNGSSLSKKAQRETVQELARFVLTPNRFYDKDATEAAKLEAKQNTPPVVIKQGEILVEKGVTITQDLYDRLDSLGLLKEQKNYLPQLGVLLLSILFVLAIYVYGEMTNGGASGGKSDGTSKRTNVHLLMLLIIFAINLLMMHLVALAHNDRWPDIEFLAPVALGCMLVTLLLDMHLGLLCGLLFTIFSSIILNVGQQSVFDFRYGFIAAVVSFTSVLAIHRASQRSSILKAGIMISLFGSVAVFALMLVETDIDRVRLLESVGFMFASGLLTAVLVIGMMPFFELTFGILSALKLVELSNPNHPLLRKLLTETPGTYHHSLMVGNLSEAAAEAVGANGLLCRVGSFYHDVGKTKRPNYFIENQNGGVNPHDKLDPKVSASIIIAHAKDGAEMLKQHKLPKPIRDIAEQHHGTTFLKFFYYKAAKQAEEQGKPNEWTEDDFRYPGPKAQSKEAAIVGIADSVEAAVRSLAHPTVEQVENIIGKIIKDRLDDQQFNECDLTLREMDQIAHTLKETVIGMFHSRIEYPDEKDIKNRKEIKEQQG</sequence>
<dbReference type="Pfam" id="PF07697">
    <property type="entry name" value="7TMR-HDED"/>
    <property type="match status" value="1"/>
</dbReference>
<keyword evidence="4" id="KW-1185">Reference proteome</keyword>
<feature type="transmembrane region" description="Helical" evidence="1">
    <location>
        <begin position="446"/>
        <end position="467"/>
    </location>
</feature>
<dbReference type="NCBIfam" id="TIGR00277">
    <property type="entry name" value="HDIG"/>
    <property type="match status" value="1"/>
</dbReference>
<dbReference type="RefSeq" id="WP_185180006.1">
    <property type="nucleotide sequence ID" value="NZ_CBCSEP010000035.1"/>
</dbReference>
<keyword evidence="1" id="KW-0812">Transmembrane</keyword>
<organism evidence="3 4">
    <name type="scientific">Cohnella lubricantis</name>
    <dbReference type="NCBI Taxonomy" id="2163172"/>
    <lineage>
        <taxon>Bacteria</taxon>
        <taxon>Bacillati</taxon>
        <taxon>Bacillota</taxon>
        <taxon>Bacilli</taxon>
        <taxon>Bacillales</taxon>
        <taxon>Paenibacillaceae</taxon>
        <taxon>Cohnella</taxon>
    </lineage>
</organism>
<proteinExistence type="predicted"/>
<keyword evidence="1" id="KW-1133">Transmembrane helix</keyword>
<keyword evidence="1" id="KW-0472">Membrane</keyword>
<evidence type="ECO:0000313" key="3">
    <source>
        <dbReference type="EMBL" id="MBB6678742.1"/>
    </source>
</evidence>
<dbReference type="InterPro" id="IPR006674">
    <property type="entry name" value="HD_domain"/>
</dbReference>
<feature type="transmembrane region" description="Helical" evidence="1">
    <location>
        <begin position="301"/>
        <end position="322"/>
    </location>
</feature>
<dbReference type="InterPro" id="IPR011624">
    <property type="entry name" value="Metal-dep_PHydrolase_7TM_extra"/>
</dbReference>
<dbReference type="InterPro" id="IPR011621">
    <property type="entry name" value="Metal-dep_PHydrolase_7TM_intra"/>
</dbReference>
<dbReference type="InterPro" id="IPR006675">
    <property type="entry name" value="HDIG_dom"/>
</dbReference>
<feature type="transmembrane region" description="Helical" evidence="1">
    <location>
        <begin position="343"/>
        <end position="365"/>
    </location>
</feature>
<feature type="domain" description="HD/PDEase" evidence="2">
    <location>
        <begin position="530"/>
        <end position="691"/>
    </location>
</feature>
<dbReference type="SUPFAM" id="SSF109604">
    <property type="entry name" value="HD-domain/PDEase-like"/>
    <property type="match status" value="1"/>
</dbReference>
<evidence type="ECO:0000259" key="2">
    <source>
        <dbReference type="SMART" id="SM00471"/>
    </source>
</evidence>
<evidence type="ECO:0000313" key="4">
    <source>
        <dbReference type="Proteomes" id="UP000574133"/>
    </source>
</evidence>
<dbReference type="EMBL" id="JACJVN010000059">
    <property type="protein sequence ID" value="MBB6678742.1"/>
    <property type="molecule type" value="Genomic_DNA"/>
</dbReference>
<protein>
    <submittedName>
        <fullName evidence="3">HDIG domain-containing protein</fullName>
    </submittedName>
</protein>
<comment type="caution">
    <text evidence="3">The sequence shown here is derived from an EMBL/GenBank/DDBJ whole genome shotgun (WGS) entry which is preliminary data.</text>
</comment>
<dbReference type="SMART" id="SM00471">
    <property type="entry name" value="HDc"/>
    <property type="match status" value="1"/>
</dbReference>
<feature type="transmembrane region" description="Helical" evidence="1">
    <location>
        <begin position="377"/>
        <end position="410"/>
    </location>
</feature>
<evidence type="ECO:0000256" key="1">
    <source>
        <dbReference type="SAM" id="Phobius"/>
    </source>
</evidence>
<name>A0A841TCK4_9BACL</name>
<dbReference type="PANTHER" id="PTHR36442">
    <property type="entry name" value="CYCLIC-DI-AMP PHOSPHODIESTERASE PGPH"/>
    <property type="match status" value="1"/>
</dbReference>
<dbReference type="InterPro" id="IPR052722">
    <property type="entry name" value="PgpH_phosphodiesterase"/>
</dbReference>
<dbReference type="CDD" id="cd00077">
    <property type="entry name" value="HDc"/>
    <property type="match status" value="1"/>
</dbReference>